<dbReference type="InterPro" id="IPR004256">
    <property type="entry name" value="DUF234"/>
</dbReference>
<name>A0ABT1NFZ5_9FIRM</name>
<evidence type="ECO:0000259" key="2">
    <source>
        <dbReference type="Pfam" id="PF03008"/>
    </source>
</evidence>
<evidence type="ECO:0000313" key="3">
    <source>
        <dbReference type="EMBL" id="MCQ1529519.1"/>
    </source>
</evidence>
<keyword evidence="3" id="KW-0067">ATP-binding</keyword>
<sequence>MFVGREEELKTLEKLYSKGNFQLVVMYGRRRVGKTTLINKFIEDKKAIFFAAQEANDSINLEIFSQKIYSFFDIPLSAGNFKTWNDALEFIAEKAKKQRFTLVIDEFPYAAEANNSIKSILQNIIDHKLKETSLFMILCGSQISFMEDEVLGHKSPLFGRRTAQMKIEGFDYYDASKMMHSFSDGDKIKLYSCIGGTPHYLSQIDASLSFEENIKDLYFNVSGYLYDEPTMLLKQELREPAMYNSVITAIASGASRLNDISTRISEDTSKTIKYLNTLLNLRILHKEYPFGDNIAKSRKGIYRISDNCYNFWYKYVFLNKIGIEQGIGHTIADKNVFPDLTDYIGKQVFEEVCRQYLIRQNKLSNLSFVATRIGSWWGQDNVEKKQSDFDIVADNKSEKKVLLGECKWRNEFDDVKEIEKLINKAYLMPEYEKYYFIFFSKVPYTKAAKELEKNYTNLRLVTLDELFK</sequence>
<dbReference type="InterPro" id="IPR011579">
    <property type="entry name" value="ATPase_dom"/>
</dbReference>
<accession>A0ABT1NFZ5</accession>
<keyword evidence="3" id="KW-0547">Nucleotide-binding</keyword>
<dbReference type="GO" id="GO:0005524">
    <property type="term" value="F:ATP binding"/>
    <property type="evidence" value="ECO:0007669"/>
    <property type="project" value="UniProtKB-KW"/>
</dbReference>
<dbReference type="SUPFAM" id="SSF52540">
    <property type="entry name" value="P-loop containing nucleoside triphosphate hydrolases"/>
    <property type="match status" value="1"/>
</dbReference>
<feature type="domain" description="ATPase" evidence="1">
    <location>
        <begin position="2"/>
        <end position="203"/>
    </location>
</feature>
<evidence type="ECO:0000259" key="1">
    <source>
        <dbReference type="Pfam" id="PF01637"/>
    </source>
</evidence>
<dbReference type="SUPFAM" id="SSF52980">
    <property type="entry name" value="Restriction endonuclease-like"/>
    <property type="match status" value="1"/>
</dbReference>
<dbReference type="InterPro" id="IPR011335">
    <property type="entry name" value="Restrct_endonuc-II-like"/>
</dbReference>
<reference evidence="3 4" key="1">
    <citation type="submission" date="2021-10" db="EMBL/GenBank/DDBJ databases">
        <title>Lutispora strain m25 sp. nov., a thermophilic, non-spore-forming bacterium isolated from a lab-scale methanogenic bioreactor digesting anaerobic sludge.</title>
        <authorList>
            <person name="El Houari A."/>
            <person name="Mcdonald J."/>
        </authorList>
    </citation>
    <scope>NUCLEOTIDE SEQUENCE [LARGE SCALE GENOMIC DNA]</scope>
    <source>
        <strain evidence="4">m25</strain>
    </source>
</reference>
<feature type="domain" description="DUF234" evidence="2">
    <location>
        <begin position="312"/>
        <end position="418"/>
    </location>
</feature>
<dbReference type="PANTHER" id="PTHR34704:SF1">
    <property type="entry name" value="ATPASE"/>
    <property type="match status" value="1"/>
</dbReference>
<dbReference type="Proteomes" id="UP001651880">
    <property type="component" value="Unassembled WGS sequence"/>
</dbReference>
<protein>
    <submittedName>
        <fullName evidence="3">ATP-binding protein</fullName>
    </submittedName>
</protein>
<organism evidence="3 4">
    <name type="scientific">Lutispora saccharofermentans</name>
    <dbReference type="NCBI Taxonomy" id="3024236"/>
    <lineage>
        <taxon>Bacteria</taxon>
        <taxon>Bacillati</taxon>
        <taxon>Bacillota</taxon>
        <taxon>Clostridia</taxon>
        <taxon>Lutisporales</taxon>
        <taxon>Lutisporaceae</taxon>
        <taxon>Lutispora</taxon>
    </lineage>
</organism>
<comment type="caution">
    <text evidence="3">The sequence shown here is derived from an EMBL/GenBank/DDBJ whole genome shotgun (WGS) entry which is preliminary data.</text>
</comment>
<dbReference type="Gene3D" id="3.40.50.300">
    <property type="entry name" value="P-loop containing nucleotide triphosphate hydrolases"/>
    <property type="match status" value="1"/>
</dbReference>
<evidence type="ECO:0000313" key="4">
    <source>
        <dbReference type="Proteomes" id="UP001651880"/>
    </source>
</evidence>
<dbReference type="Pfam" id="PF01637">
    <property type="entry name" value="ATPase_2"/>
    <property type="match status" value="1"/>
</dbReference>
<dbReference type="PANTHER" id="PTHR34704">
    <property type="entry name" value="ATPASE"/>
    <property type="match status" value="1"/>
</dbReference>
<proteinExistence type="predicted"/>
<dbReference type="Pfam" id="PF03008">
    <property type="entry name" value="DUF234"/>
    <property type="match status" value="1"/>
</dbReference>
<dbReference type="InterPro" id="IPR027417">
    <property type="entry name" value="P-loop_NTPase"/>
</dbReference>
<keyword evidence="4" id="KW-1185">Reference proteome</keyword>
<dbReference type="EMBL" id="JAJEKE010000005">
    <property type="protein sequence ID" value="MCQ1529519.1"/>
    <property type="molecule type" value="Genomic_DNA"/>
</dbReference>
<dbReference type="RefSeq" id="WP_255227035.1">
    <property type="nucleotide sequence ID" value="NZ_JAJEKE010000005.1"/>
</dbReference>
<gene>
    <name evidence="3" type="ORF">LJD61_08125</name>
</gene>